<dbReference type="EMBL" id="QMQA01000221">
    <property type="protein sequence ID" value="RLE11764.1"/>
    <property type="molecule type" value="Genomic_DNA"/>
</dbReference>
<dbReference type="SUPFAM" id="SSF49464">
    <property type="entry name" value="Carboxypeptidase regulatory domain-like"/>
    <property type="match status" value="1"/>
</dbReference>
<dbReference type="InterPro" id="IPR008969">
    <property type="entry name" value="CarboxyPept-like_regulatory"/>
</dbReference>
<dbReference type="Proteomes" id="UP000280417">
    <property type="component" value="Unassembled WGS sequence"/>
</dbReference>
<keyword evidence="1" id="KW-0812">Transmembrane</keyword>
<comment type="caution">
    <text evidence="2">The sequence shown here is derived from an EMBL/GenBank/DDBJ whole genome shotgun (WGS) entry which is preliminary data.</text>
</comment>
<feature type="transmembrane region" description="Helical" evidence="1">
    <location>
        <begin position="6"/>
        <end position="28"/>
    </location>
</feature>
<dbReference type="Gene3D" id="2.60.40.1120">
    <property type="entry name" value="Carboxypeptidase-like, regulatory domain"/>
    <property type="match status" value="1"/>
</dbReference>
<name>A0A662D7K7_UNCAE</name>
<proteinExistence type="predicted"/>
<keyword evidence="1" id="KW-0472">Membrane</keyword>
<protein>
    <recommendedName>
        <fullName evidence="4">Carboxypeptidase regulatory-like domain-containing protein</fullName>
    </recommendedName>
</protein>
<organism evidence="2 3">
    <name type="scientific">Aerophobetes bacterium</name>
    <dbReference type="NCBI Taxonomy" id="2030807"/>
    <lineage>
        <taxon>Bacteria</taxon>
        <taxon>Candidatus Aerophobota</taxon>
    </lineage>
</organism>
<evidence type="ECO:0000313" key="2">
    <source>
        <dbReference type="EMBL" id="RLE11764.1"/>
    </source>
</evidence>
<gene>
    <name evidence="2" type="ORF">DRJ04_07445</name>
</gene>
<evidence type="ECO:0008006" key="4">
    <source>
        <dbReference type="Google" id="ProtNLM"/>
    </source>
</evidence>
<reference evidence="2 3" key="1">
    <citation type="submission" date="2018-06" db="EMBL/GenBank/DDBJ databases">
        <title>Extensive metabolic versatility and redundancy in microbially diverse, dynamic hydrothermal sediments.</title>
        <authorList>
            <person name="Dombrowski N."/>
            <person name="Teske A."/>
            <person name="Baker B.J."/>
        </authorList>
    </citation>
    <scope>NUCLEOTIDE SEQUENCE [LARGE SCALE GENOMIC DNA]</scope>
    <source>
        <strain evidence="2">B3_G15</strain>
    </source>
</reference>
<evidence type="ECO:0000256" key="1">
    <source>
        <dbReference type="SAM" id="Phobius"/>
    </source>
</evidence>
<sequence length="239" mass="26940">MKKRILYAAIIIVVGIALAIGLSATLSVSKYGIIKGKITDELSGDPIKGVRIRVDGKSTILYHSKYYQFTGIPPGKQNIEVFPPPGWVKFTKTIKVKPGENEVNISLKGDKIPDLTKIICFTESKKRGIIVEIRYVDSKGVGITEFPRLPVKIEVVLWERIGEEDNYVKGNKLFEGTIEHFWDSDAYLAKNKGILSWSEIPIKFEDKKRGIMEIRIHLEQGDFKDTADDVSLFPEGEEE</sequence>
<keyword evidence="1" id="KW-1133">Transmembrane helix</keyword>
<dbReference type="AlphaFoldDB" id="A0A662D7K7"/>
<accession>A0A662D7K7</accession>
<evidence type="ECO:0000313" key="3">
    <source>
        <dbReference type="Proteomes" id="UP000280417"/>
    </source>
</evidence>